<name>A0AAE1UBA5_9EUCA</name>
<organism evidence="2 3">
    <name type="scientific">Petrolisthes manimaculis</name>
    <dbReference type="NCBI Taxonomy" id="1843537"/>
    <lineage>
        <taxon>Eukaryota</taxon>
        <taxon>Metazoa</taxon>
        <taxon>Ecdysozoa</taxon>
        <taxon>Arthropoda</taxon>
        <taxon>Crustacea</taxon>
        <taxon>Multicrustacea</taxon>
        <taxon>Malacostraca</taxon>
        <taxon>Eumalacostraca</taxon>
        <taxon>Eucarida</taxon>
        <taxon>Decapoda</taxon>
        <taxon>Pleocyemata</taxon>
        <taxon>Anomura</taxon>
        <taxon>Galatheoidea</taxon>
        <taxon>Porcellanidae</taxon>
        <taxon>Petrolisthes</taxon>
    </lineage>
</organism>
<feature type="region of interest" description="Disordered" evidence="1">
    <location>
        <begin position="77"/>
        <end position="96"/>
    </location>
</feature>
<protein>
    <submittedName>
        <fullName evidence="2">Uncharacterized protein</fullName>
    </submittedName>
</protein>
<evidence type="ECO:0000256" key="1">
    <source>
        <dbReference type="SAM" id="MobiDB-lite"/>
    </source>
</evidence>
<sequence>MAWCSYNSQITLPTYLLVRFKEDHSTLPRQQLSPDILHPDQNKTSYLLSAVHRGTETGGITLPSNSMAHARLTQGLKNHETARAERPQQLHSSPPTALLTTSFITTHGSYHRQLPSPPLSILPA</sequence>
<dbReference type="AlphaFoldDB" id="A0AAE1UBA5"/>
<proteinExistence type="predicted"/>
<dbReference type="Proteomes" id="UP001292094">
    <property type="component" value="Unassembled WGS sequence"/>
</dbReference>
<evidence type="ECO:0000313" key="3">
    <source>
        <dbReference type="Proteomes" id="UP001292094"/>
    </source>
</evidence>
<feature type="compositionally biased region" description="Basic and acidic residues" evidence="1">
    <location>
        <begin position="77"/>
        <end position="88"/>
    </location>
</feature>
<evidence type="ECO:0000313" key="2">
    <source>
        <dbReference type="EMBL" id="KAK4317177.1"/>
    </source>
</evidence>
<keyword evidence="3" id="KW-1185">Reference proteome</keyword>
<dbReference type="EMBL" id="JAWZYT010000941">
    <property type="protein sequence ID" value="KAK4317177.1"/>
    <property type="molecule type" value="Genomic_DNA"/>
</dbReference>
<gene>
    <name evidence="2" type="ORF">Pmani_011706</name>
</gene>
<reference evidence="2" key="1">
    <citation type="submission" date="2023-11" db="EMBL/GenBank/DDBJ databases">
        <title>Genome assemblies of two species of porcelain crab, Petrolisthes cinctipes and Petrolisthes manimaculis (Anomura: Porcellanidae).</title>
        <authorList>
            <person name="Angst P."/>
        </authorList>
    </citation>
    <scope>NUCLEOTIDE SEQUENCE</scope>
    <source>
        <strain evidence="2">PB745_02</strain>
        <tissue evidence="2">Gill</tissue>
    </source>
</reference>
<accession>A0AAE1UBA5</accession>
<comment type="caution">
    <text evidence="2">The sequence shown here is derived from an EMBL/GenBank/DDBJ whole genome shotgun (WGS) entry which is preliminary data.</text>
</comment>